<dbReference type="RefSeq" id="WP_197005216.1">
    <property type="nucleotide sequence ID" value="NZ_BONS01000037.1"/>
</dbReference>
<organism evidence="3 4">
    <name type="scientific">Longispora fulva</name>
    <dbReference type="NCBI Taxonomy" id="619741"/>
    <lineage>
        <taxon>Bacteria</taxon>
        <taxon>Bacillati</taxon>
        <taxon>Actinomycetota</taxon>
        <taxon>Actinomycetes</taxon>
        <taxon>Micromonosporales</taxon>
        <taxon>Micromonosporaceae</taxon>
        <taxon>Longispora</taxon>
    </lineage>
</organism>
<evidence type="ECO:0000256" key="1">
    <source>
        <dbReference type="SAM" id="MobiDB-lite"/>
    </source>
</evidence>
<sequence length="235" mass="24638">MPDLHDAYAPHVPQRDRRGGPASPGLTALLGVTLGTIFGGFGLGVLISGTLPNVGHPTAFRIIVCGGGLLVAAGGYALAVRAALHARRLRRLGADILTADALDDLPPALRDLAGRVQAAAARVRSSQPFTEGWLPLADGELDRAEWTVLTELRALAALPPLPVSPGLEDLAAARGARISTLSERISEIEQLALGAQRLELTLRDQGKPAPPAVHTTELSQAVVAVSEMEDYIRGR</sequence>
<evidence type="ECO:0000313" key="3">
    <source>
        <dbReference type="EMBL" id="MBG6138460.1"/>
    </source>
</evidence>
<dbReference type="AlphaFoldDB" id="A0A8J7GJ34"/>
<feature type="region of interest" description="Disordered" evidence="1">
    <location>
        <begin position="1"/>
        <end position="22"/>
    </location>
</feature>
<proteinExistence type="predicted"/>
<keyword evidence="4" id="KW-1185">Reference proteome</keyword>
<keyword evidence="2" id="KW-0472">Membrane</keyword>
<dbReference type="Proteomes" id="UP000622552">
    <property type="component" value="Unassembled WGS sequence"/>
</dbReference>
<comment type="caution">
    <text evidence="3">The sequence shown here is derived from an EMBL/GenBank/DDBJ whole genome shotgun (WGS) entry which is preliminary data.</text>
</comment>
<accession>A0A8J7GJ34</accession>
<name>A0A8J7GJ34_9ACTN</name>
<evidence type="ECO:0000256" key="2">
    <source>
        <dbReference type="SAM" id="Phobius"/>
    </source>
</evidence>
<feature type="transmembrane region" description="Helical" evidence="2">
    <location>
        <begin position="25"/>
        <end position="47"/>
    </location>
</feature>
<feature type="compositionally biased region" description="Basic and acidic residues" evidence="1">
    <location>
        <begin position="1"/>
        <end position="19"/>
    </location>
</feature>
<protein>
    <submittedName>
        <fullName evidence="3">Uncharacterized protein</fullName>
    </submittedName>
</protein>
<keyword evidence="2" id="KW-1133">Transmembrane helix</keyword>
<keyword evidence="2" id="KW-0812">Transmembrane</keyword>
<gene>
    <name evidence="3" type="ORF">IW245_004654</name>
</gene>
<evidence type="ECO:0000313" key="4">
    <source>
        <dbReference type="Proteomes" id="UP000622552"/>
    </source>
</evidence>
<dbReference type="EMBL" id="JADOUF010000001">
    <property type="protein sequence ID" value="MBG6138460.1"/>
    <property type="molecule type" value="Genomic_DNA"/>
</dbReference>
<reference evidence="3" key="1">
    <citation type="submission" date="2020-11" db="EMBL/GenBank/DDBJ databases">
        <title>Sequencing the genomes of 1000 actinobacteria strains.</title>
        <authorList>
            <person name="Klenk H.-P."/>
        </authorList>
    </citation>
    <scope>NUCLEOTIDE SEQUENCE</scope>
    <source>
        <strain evidence="3">DSM 45356</strain>
    </source>
</reference>
<feature type="transmembrane region" description="Helical" evidence="2">
    <location>
        <begin position="59"/>
        <end position="84"/>
    </location>
</feature>